<keyword evidence="5" id="KW-0456">Lyase</keyword>
<evidence type="ECO:0000256" key="9">
    <source>
        <dbReference type="ARBA" id="ARBA00049127"/>
    </source>
</evidence>
<feature type="domain" description="Orn/DAP/Arg decarboxylase 2 N-terminal" evidence="11">
    <location>
        <begin position="43"/>
        <end position="270"/>
    </location>
</feature>
<feature type="active site" description="Proton donor" evidence="10">
    <location>
        <position position="347"/>
    </location>
</feature>
<dbReference type="InterPro" id="IPR002433">
    <property type="entry name" value="Orn_de-COase"/>
</dbReference>
<evidence type="ECO:0000313" key="13">
    <source>
        <dbReference type="Proteomes" id="UP001278766"/>
    </source>
</evidence>
<comment type="pathway">
    <text evidence="6">Amine and polyamine biosynthesis; putrescine biosynthesis via L-ornithine pathway; putrescine from L-ornithine: step 1/1.</text>
</comment>
<gene>
    <name evidence="12" type="ORF">B0H64DRAFT_366609</name>
</gene>
<dbReference type="Pfam" id="PF02784">
    <property type="entry name" value="Orn_Arg_deC_N"/>
    <property type="match status" value="1"/>
</dbReference>
<feature type="modified residue" description="N6-(pyridoxal phosphate)lysine" evidence="10">
    <location>
        <position position="65"/>
    </location>
</feature>
<evidence type="ECO:0000256" key="8">
    <source>
        <dbReference type="ARBA" id="ARBA00046672"/>
    </source>
</evidence>
<dbReference type="GeneID" id="87838862"/>
<dbReference type="Gene3D" id="3.20.20.10">
    <property type="entry name" value="Alanine racemase"/>
    <property type="match status" value="1"/>
</dbReference>
<dbReference type="GO" id="GO:0005737">
    <property type="term" value="C:cytoplasm"/>
    <property type="evidence" value="ECO:0007669"/>
    <property type="project" value="TreeGrafter"/>
</dbReference>
<reference evidence="12" key="2">
    <citation type="submission" date="2023-06" db="EMBL/GenBank/DDBJ databases">
        <authorList>
            <consortium name="Lawrence Berkeley National Laboratory"/>
            <person name="Haridas S."/>
            <person name="Hensen N."/>
            <person name="Bonometti L."/>
            <person name="Westerberg I."/>
            <person name="Brannstrom I.O."/>
            <person name="Guillou S."/>
            <person name="Cros-Aarteil S."/>
            <person name="Calhoun S."/>
            <person name="Kuo A."/>
            <person name="Mondo S."/>
            <person name="Pangilinan J."/>
            <person name="Riley R."/>
            <person name="Labutti K."/>
            <person name="Andreopoulos B."/>
            <person name="Lipzen A."/>
            <person name="Chen C."/>
            <person name="Yanf M."/>
            <person name="Daum C."/>
            <person name="Ng V."/>
            <person name="Clum A."/>
            <person name="Steindorff A."/>
            <person name="Ohm R."/>
            <person name="Martin F."/>
            <person name="Silar P."/>
            <person name="Natvig D."/>
            <person name="Lalanne C."/>
            <person name="Gautier V."/>
            <person name="Ament-Velasquez S.L."/>
            <person name="Kruys A."/>
            <person name="Hutchinson M.I."/>
            <person name="Powell A.J."/>
            <person name="Barry K."/>
            <person name="Miller A.N."/>
            <person name="Grigoriev I.V."/>
            <person name="Debuchy R."/>
            <person name="Gladieux P."/>
            <person name="Thoren M.H."/>
            <person name="Johannesson H."/>
        </authorList>
    </citation>
    <scope>NUCLEOTIDE SEQUENCE</scope>
    <source>
        <strain evidence="12">CBS 168.71</strain>
    </source>
</reference>
<dbReference type="GO" id="GO:0004586">
    <property type="term" value="F:ornithine decarboxylase activity"/>
    <property type="evidence" value="ECO:0007669"/>
    <property type="project" value="UniProtKB-EC"/>
</dbReference>
<dbReference type="PANTHER" id="PTHR11482">
    <property type="entry name" value="ARGININE/DIAMINOPIMELATE/ORNITHINE DECARBOXYLASE"/>
    <property type="match status" value="1"/>
</dbReference>
<comment type="cofactor">
    <cofactor evidence="1 10">
        <name>pyridoxal 5'-phosphate</name>
        <dbReference type="ChEBI" id="CHEBI:597326"/>
    </cofactor>
</comment>
<dbReference type="EMBL" id="JAUEPN010000009">
    <property type="protein sequence ID" value="KAK3291398.1"/>
    <property type="molecule type" value="Genomic_DNA"/>
</dbReference>
<reference evidence="12" key="1">
    <citation type="journal article" date="2023" name="Mol. Phylogenet. Evol.">
        <title>Genome-scale phylogeny and comparative genomics of the fungal order Sordariales.</title>
        <authorList>
            <person name="Hensen N."/>
            <person name="Bonometti L."/>
            <person name="Westerberg I."/>
            <person name="Brannstrom I.O."/>
            <person name="Guillou S."/>
            <person name="Cros-Aarteil S."/>
            <person name="Calhoun S."/>
            <person name="Haridas S."/>
            <person name="Kuo A."/>
            <person name="Mondo S."/>
            <person name="Pangilinan J."/>
            <person name="Riley R."/>
            <person name="LaButti K."/>
            <person name="Andreopoulos B."/>
            <person name="Lipzen A."/>
            <person name="Chen C."/>
            <person name="Yan M."/>
            <person name="Daum C."/>
            <person name="Ng V."/>
            <person name="Clum A."/>
            <person name="Steindorff A."/>
            <person name="Ohm R.A."/>
            <person name="Martin F."/>
            <person name="Silar P."/>
            <person name="Natvig D.O."/>
            <person name="Lalanne C."/>
            <person name="Gautier V."/>
            <person name="Ament-Velasquez S.L."/>
            <person name="Kruys A."/>
            <person name="Hutchinson M.I."/>
            <person name="Powell A.J."/>
            <person name="Barry K."/>
            <person name="Miller A.N."/>
            <person name="Grigoriev I.V."/>
            <person name="Debuchy R."/>
            <person name="Gladieux P."/>
            <person name="Hiltunen Thoren M."/>
            <person name="Johannesson H."/>
        </authorList>
    </citation>
    <scope>NUCLEOTIDE SEQUENCE</scope>
    <source>
        <strain evidence="12">CBS 168.71</strain>
    </source>
</reference>
<dbReference type="PROSITE" id="PS00879">
    <property type="entry name" value="ODR_DC_2_2"/>
    <property type="match status" value="1"/>
</dbReference>
<dbReference type="InterPro" id="IPR022657">
    <property type="entry name" value="De-COase2_CS"/>
</dbReference>
<dbReference type="PRINTS" id="PR01179">
    <property type="entry name" value="ODADCRBXLASE"/>
</dbReference>
<dbReference type="InterPro" id="IPR022644">
    <property type="entry name" value="De-COase2_N"/>
</dbReference>
<dbReference type="RefSeq" id="XP_062654912.1">
    <property type="nucleotide sequence ID" value="XM_062801914.1"/>
</dbReference>
<sequence length="407" mass="45076">MATTEMSADRQVDNLIRRRIAELEETPFAPQADLPFIVADGTKLRRQHHQWMQFLPRIQPFYAVKCNPDVHLLRFLADLGLGFDCASLSEIQLVLGLGVDPSRIIFSHPCKAVSTLQMASSRGVTLATFDNSDELDKIKNVSPSMRLLLRIYAQDDTARVSLGKKFGAAPLATHSLLSKARALGLKVVGISFHIGSAASEPNAFPIAVRDARRAFDQGRDMGFDMTILDVGGGFQDSNFDLMAPTLRVAVEEEFPSRHVRIIAEPGRFYARSYYTLASKVISRRNHSSGAGFSQVGMLYQNDGIYGCFMNKVTEDEAFVPTLISVDKGHGVPRGQGKHCYSVWGPTCDSVDCITDRATLHSEALVGDWLKYENMGSYSAASATSFNGFPNTYEIFYVNHRMLSRKET</sequence>
<evidence type="ECO:0000313" key="12">
    <source>
        <dbReference type="EMBL" id="KAK3291398.1"/>
    </source>
</evidence>
<dbReference type="InterPro" id="IPR009006">
    <property type="entry name" value="Ala_racemase/Decarboxylase_C"/>
</dbReference>
<organism evidence="12 13">
    <name type="scientific">Chaetomium fimeti</name>
    <dbReference type="NCBI Taxonomy" id="1854472"/>
    <lineage>
        <taxon>Eukaryota</taxon>
        <taxon>Fungi</taxon>
        <taxon>Dikarya</taxon>
        <taxon>Ascomycota</taxon>
        <taxon>Pezizomycotina</taxon>
        <taxon>Sordariomycetes</taxon>
        <taxon>Sordariomycetidae</taxon>
        <taxon>Sordariales</taxon>
        <taxon>Chaetomiaceae</taxon>
        <taxon>Chaetomium</taxon>
    </lineage>
</organism>
<dbReference type="SUPFAM" id="SSF51419">
    <property type="entry name" value="PLP-binding barrel"/>
    <property type="match status" value="1"/>
</dbReference>
<evidence type="ECO:0000256" key="4">
    <source>
        <dbReference type="ARBA" id="ARBA00022898"/>
    </source>
</evidence>
<dbReference type="PROSITE" id="PS00878">
    <property type="entry name" value="ODR_DC_2_1"/>
    <property type="match status" value="1"/>
</dbReference>
<dbReference type="PRINTS" id="PR01182">
    <property type="entry name" value="ORNDCRBXLASE"/>
</dbReference>
<evidence type="ECO:0000256" key="3">
    <source>
        <dbReference type="ARBA" id="ARBA00022793"/>
    </source>
</evidence>
<keyword evidence="13" id="KW-1185">Reference proteome</keyword>
<comment type="similarity">
    <text evidence="2">Belongs to the Orn/Lys/Arg decarboxylase class-II family.</text>
</comment>
<keyword evidence="4 10" id="KW-0663">Pyridoxal phosphate</keyword>
<dbReference type="SUPFAM" id="SSF50621">
    <property type="entry name" value="Alanine racemase C-terminal domain-like"/>
    <property type="match status" value="1"/>
</dbReference>
<dbReference type="InterPro" id="IPR029066">
    <property type="entry name" value="PLP-binding_barrel"/>
</dbReference>
<comment type="catalytic activity">
    <reaction evidence="9">
        <text>L-ornithine + H(+) = putrescine + CO2</text>
        <dbReference type="Rhea" id="RHEA:22964"/>
        <dbReference type="ChEBI" id="CHEBI:15378"/>
        <dbReference type="ChEBI" id="CHEBI:16526"/>
        <dbReference type="ChEBI" id="CHEBI:46911"/>
        <dbReference type="ChEBI" id="CHEBI:326268"/>
        <dbReference type="EC" id="4.1.1.17"/>
    </reaction>
</comment>
<dbReference type="FunFam" id="3.20.20.10:FF:000005">
    <property type="entry name" value="Ornithine decarboxylase"/>
    <property type="match status" value="1"/>
</dbReference>
<proteinExistence type="inferred from homology"/>
<comment type="caution">
    <text evidence="12">The sequence shown here is derived from an EMBL/GenBank/DDBJ whole genome shotgun (WGS) entry which is preliminary data.</text>
</comment>
<dbReference type="Proteomes" id="UP001278766">
    <property type="component" value="Unassembled WGS sequence"/>
</dbReference>
<comment type="subunit">
    <text evidence="8">Homodimer. Only the dimer is catalytically active, as the active sites are constructed of residues from both monomers.</text>
</comment>
<dbReference type="EC" id="4.1.1.17" evidence="7"/>
<dbReference type="Gene3D" id="2.40.37.10">
    <property type="entry name" value="Lyase, Ornithine Decarboxylase, Chain A, domain 1"/>
    <property type="match status" value="1"/>
</dbReference>
<evidence type="ECO:0000256" key="5">
    <source>
        <dbReference type="ARBA" id="ARBA00023239"/>
    </source>
</evidence>
<protein>
    <recommendedName>
        <fullName evidence="7">ornithine decarboxylase</fullName>
        <ecNumber evidence="7">4.1.1.17</ecNumber>
    </recommendedName>
</protein>
<evidence type="ECO:0000256" key="6">
    <source>
        <dbReference type="ARBA" id="ARBA00034115"/>
    </source>
</evidence>
<evidence type="ECO:0000256" key="7">
    <source>
        <dbReference type="ARBA" id="ARBA00034138"/>
    </source>
</evidence>
<accession>A0AAE0H7G7</accession>
<dbReference type="PANTHER" id="PTHR11482:SF6">
    <property type="entry name" value="ORNITHINE DECARBOXYLASE 1-RELATED"/>
    <property type="match status" value="1"/>
</dbReference>
<evidence type="ECO:0000256" key="10">
    <source>
        <dbReference type="PIRSR" id="PIRSR600183-50"/>
    </source>
</evidence>
<dbReference type="CDD" id="cd00622">
    <property type="entry name" value="PLPDE_III_ODC"/>
    <property type="match status" value="1"/>
</dbReference>
<evidence type="ECO:0000259" key="11">
    <source>
        <dbReference type="Pfam" id="PF02784"/>
    </source>
</evidence>
<keyword evidence="3" id="KW-0210">Decarboxylase</keyword>
<dbReference type="InterPro" id="IPR022653">
    <property type="entry name" value="De-COase2_pyr-phos_BS"/>
</dbReference>
<name>A0AAE0H7G7_9PEZI</name>
<dbReference type="AlphaFoldDB" id="A0AAE0H7G7"/>
<dbReference type="InterPro" id="IPR000183">
    <property type="entry name" value="Orn/DAP/Arg_de-COase"/>
</dbReference>
<evidence type="ECO:0000256" key="2">
    <source>
        <dbReference type="ARBA" id="ARBA00008872"/>
    </source>
</evidence>
<dbReference type="GO" id="GO:0033387">
    <property type="term" value="P:putrescine biosynthetic process from arginine, via ornithine"/>
    <property type="evidence" value="ECO:0007669"/>
    <property type="project" value="TreeGrafter"/>
</dbReference>
<evidence type="ECO:0000256" key="1">
    <source>
        <dbReference type="ARBA" id="ARBA00001933"/>
    </source>
</evidence>